<name>A0A562HZM0_9GAMM</name>
<evidence type="ECO:0000313" key="2">
    <source>
        <dbReference type="Proteomes" id="UP000319627"/>
    </source>
</evidence>
<evidence type="ECO:0000313" key="1">
    <source>
        <dbReference type="EMBL" id="TWH63843.1"/>
    </source>
</evidence>
<dbReference type="RefSeq" id="WP_144573275.1">
    <property type="nucleotide sequence ID" value="NZ_VLKG01000017.1"/>
</dbReference>
<comment type="caution">
    <text evidence="1">The sequence shown here is derived from an EMBL/GenBank/DDBJ whole genome shotgun (WGS) entry which is preliminary data.</text>
</comment>
<keyword evidence="2" id="KW-1185">Reference proteome</keyword>
<sequence>MAKLHALTPSDLSAKIAAHKAMALAALRADSSLATRLKRYNQHMDLARALEQQQSLLQGGQA</sequence>
<dbReference type="AlphaFoldDB" id="A0A562HZM0"/>
<dbReference type="Proteomes" id="UP000319627">
    <property type="component" value="Unassembled WGS sequence"/>
</dbReference>
<gene>
    <name evidence="1" type="ORF">LX59_03007</name>
</gene>
<proteinExistence type="predicted"/>
<organism evidence="1 2">
    <name type="scientific">Azomonas agilis</name>
    <dbReference type="NCBI Taxonomy" id="116849"/>
    <lineage>
        <taxon>Bacteria</taxon>
        <taxon>Pseudomonadati</taxon>
        <taxon>Pseudomonadota</taxon>
        <taxon>Gammaproteobacteria</taxon>
        <taxon>Pseudomonadales</taxon>
        <taxon>Pseudomonadaceae</taxon>
        <taxon>Azomonas</taxon>
    </lineage>
</organism>
<reference evidence="1 2" key="1">
    <citation type="submission" date="2019-07" db="EMBL/GenBank/DDBJ databases">
        <title>Genomic Encyclopedia of Type Strains, Phase I: the one thousand microbial genomes (KMG-I) project.</title>
        <authorList>
            <person name="Kyrpides N."/>
        </authorList>
    </citation>
    <scope>NUCLEOTIDE SEQUENCE [LARGE SCALE GENOMIC DNA]</scope>
    <source>
        <strain evidence="1 2">DSM 375</strain>
    </source>
</reference>
<dbReference type="EMBL" id="VLKG01000017">
    <property type="protein sequence ID" value="TWH63843.1"/>
    <property type="molecule type" value="Genomic_DNA"/>
</dbReference>
<accession>A0A562HZM0</accession>
<protein>
    <submittedName>
        <fullName evidence="1">Uncharacterized protein</fullName>
    </submittedName>
</protein>